<feature type="transmembrane region" description="Helical" evidence="6">
    <location>
        <begin position="304"/>
        <end position="324"/>
    </location>
</feature>
<dbReference type="Proteomes" id="UP000067625">
    <property type="component" value="Chromosome"/>
</dbReference>
<keyword evidence="4 6" id="KW-1133">Transmembrane helix</keyword>
<evidence type="ECO:0000256" key="5">
    <source>
        <dbReference type="ARBA" id="ARBA00023136"/>
    </source>
</evidence>
<sequence length="434" mass="47607">MRHHPLGHTRWLISGLLSSMVVLNYLDRVAISVAAPAIQESFHLNGTELGIVFSIYTYSYTLMQIPVGSLLDRFGVAWVTRLGMIVWSFLTVLMAFLQGKLILYIVRFLIGISSASAFPAASKATAAWFPPSERGLANSLFDSAAKFSNVLGAPLVAVLVTRFDWRIAFLTIGIINVLFTLLFWLYYENPDRHKRISKNELHYIQKHNTIPSENATHGMTLLLSTLFRNRKVWGLMIGFTGYGYTFNLLLTWMPTFFKDRFGMDIMSSGLLTAVPWLISTISGIAVGGWLVDSLLKKGYQATKVYHTIIIIGMCLGFVFLGAILTDQVAIAIICISIGLAGISATAPIGWSIAAEIAPAGSVSLLSSMVNLANNLFGGIIAVALTGYLLDATGSFTMSFIVAGIVLLVGLFFYIYVLGDIERIQIPGRKPKRGR</sequence>
<reference evidence="9" key="1">
    <citation type="submission" date="2015-08" db="EMBL/GenBank/DDBJ databases">
        <title>Genome sequencing project for genomic taxonomy and phylogenomics of Bacillus-like bacteria.</title>
        <authorList>
            <person name="Liu B."/>
            <person name="Wang J."/>
            <person name="Zhu Y."/>
            <person name="Liu G."/>
            <person name="Chen Q."/>
            <person name="Chen Z."/>
            <person name="Lan J."/>
            <person name="Che J."/>
            <person name="Ge C."/>
            <person name="Shi H."/>
            <person name="Pan Z."/>
            <person name="Liu X."/>
        </authorList>
    </citation>
    <scope>NUCLEOTIDE SEQUENCE [LARGE SCALE GENOMIC DNA]</scope>
    <source>
        <strain evidence="9">FJAT-4402</strain>
    </source>
</reference>
<evidence type="ECO:0000313" key="8">
    <source>
        <dbReference type="EMBL" id="ALC81885.1"/>
    </source>
</evidence>
<dbReference type="InterPro" id="IPR020846">
    <property type="entry name" value="MFS_dom"/>
</dbReference>
<feature type="transmembrane region" description="Helical" evidence="6">
    <location>
        <begin position="330"/>
        <end position="350"/>
    </location>
</feature>
<dbReference type="Gene3D" id="1.20.1250.20">
    <property type="entry name" value="MFS general substrate transporter like domains"/>
    <property type="match status" value="2"/>
</dbReference>
<dbReference type="PANTHER" id="PTHR11662:SF399">
    <property type="entry name" value="FI19708P1-RELATED"/>
    <property type="match status" value="1"/>
</dbReference>
<feature type="transmembrane region" description="Helical" evidence="6">
    <location>
        <begin position="50"/>
        <end position="71"/>
    </location>
</feature>
<proteinExistence type="predicted"/>
<organism evidence="8 9">
    <name type="scientific">Bacillus gobiensis</name>
    <dbReference type="NCBI Taxonomy" id="1441095"/>
    <lineage>
        <taxon>Bacteria</taxon>
        <taxon>Bacillati</taxon>
        <taxon>Bacillota</taxon>
        <taxon>Bacilli</taxon>
        <taxon>Bacillales</taxon>
        <taxon>Bacillaceae</taxon>
        <taxon>Bacillus</taxon>
    </lineage>
</organism>
<feature type="transmembrane region" description="Helical" evidence="6">
    <location>
        <begin position="273"/>
        <end position="292"/>
    </location>
</feature>
<dbReference type="Pfam" id="PF07690">
    <property type="entry name" value="MFS_1"/>
    <property type="match status" value="1"/>
</dbReference>
<feature type="transmembrane region" description="Helical" evidence="6">
    <location>
        <begin position="232"/>
        <end position="253"/>
    </location>
</feature>
<keyword evidence="3 6" id="KW-0812">Transmembrane</keyword>
<dbReference type="CDD" id="cd17319">
    <property type="entry name" value="MFS_ExuT_GudP_like"/>
    <property type="match status" value="1"/>
</dbReference>
<evidence type="ECO:0000256" key="3">
    <source>
        <dbReference type="ARBA" id="ARBA00022692"/>
    </source>
</evidence>
<feature type="transmembrane region" description="Helical" evidence="6">
    <location>
        <begin position="371"/>
        <end position="389"/>
    </location>
</feature>
<dbReference type="PANTHER" id="PTHR11662">
    <property type="entry name" value="SOLUTE CARRIER FAMILY 17"/>
    <property type="match status" value="1"/>
</dbReference>
<dbReference type="InterPro" id="IPR036259">
    <property type="entry name" value="MFS_trans_sf"/>
</dbReference>
<keyword evidence="2" id="KW-0813">Transport</keyword>
<dbReference type="GO" id="GO:0005886">
    <property type="term" value="C:plasma membrane"/>
    <property type="evidence" value="ECO:0007669"/>
    <property type="project" value="UniProtKB-SubCell"/>
</dbReference>
<dbReference type="AlphaFoldDB" id="A0A0M4FR57"/>
<name>A0A0M4FR57_9BACI</name>
<dbReference type="InterPro" id="IPR050382">
    <property type="entry name" value="MFS_Na/Anion_cotransporter"/>
</dbReference>
<accession>A0A0M4FR57</accession>
<feature type="transmembrane region" description="Helical" evidence="6">
    <location>
        <begin position="395"/>
        <end position="418"/>
    </location>
</feature>
<dbReference type="EMBL" id="CP012600">
    <property type="protein sequence ID" value="ALC81885.1"/>
    <property type="molecule type" value="Genomic_DNA"/>
</dbReference>
<evidence type="ECO:0000256" key="1">
    <source>
        <dbReference type="ARBA" id="ARBA00004651"/>
    </source>
</evidence>
<comment type="subcellular location">
    <subcellularLocation>
        <location evidence="1">Cell membrane</location>
        <topology evidence="1">Multi-pass membrane protein</topology>
    </subcellularLocation>
</comment>
<reference evidence="8 9" key="2">
    <citation type="journal article" date="2016" name="Int. J. Syst. Evol. Microbiol.">
        <title>Bacillus gobiensis sp. nov., isolated from a soil sample.</title>
        <authorList>
            <person name="Liu B."/>
            <person name="Liu G.H."/>
            <person name="Cetin S."/>
            <person name="Schumann P."/>
            <person name="Pan Z.Z."/>
            <person name="Chen Q.Q."/>
        </authorList>
    </citation>
    <scope>NUCLEOTIDE SEQUENCE [LARGE SCALE GENOMIC DNA]</scope>
    <source>
        <strain evidence="8 9">FJAT-4402</strain>
    </source>
</reference>
<keyword evidence="9" id="KW-1185">Reference proteome</keyword>
<keyword evidence="5 6" id="KW-0472">Membrane</keyword>
<feature type="transmembrane region" description="Helical" evidence="6">
    <location>
        <begin position="78"/>
        <end position="96"/>
    </location>
</feature>
<dbReference type="GO" id="GO:0022857">
    <property type="term" value="F:transmembrane transporter activity"/>
    <property type="evidence" value="ECO:0007669"/>
    <property type="project" value="InterPro"/>
</dbReference>
<dbReference type="SUPFAM" id="SSF103473">
    <property type="entry name" value="MFS general substrate transporter"/>
    <property type="match status" value="1"/>
</dbReference>
<evidence type="ECO:0000256" key="6">
    <source>
        <dbReference type="SAM" id="Phobius"/>
    </source>
</evidence>
<evidence type="ECO:0000259" key="7">
    <source>
        <dbReference type="PROSITE" id="PS50850"/>
    </source>
</evidence>
<protein>
    <submittedName>
        <fullName evidence="8">MFS transporter</fullName>
    </submittedName>
</protein>
<evidence type="ECO:0000256" key="2">
    <source>
        <dbReference type="ARBA" id="ARBA00022448"/>
    </source>
</evidence>
<dbReference type="PROSITE" id="PS50850">
    <property type="entry name" value="MFS"/>
    <property type="match status" value="1"/>
</dbReference>
<dbReference type="STRING" id="1441095.AM592_09905"/>
<dbReference type="InterPro" id="IPR011701">
    <property type="entry name" value="MFS"/>
</dbReference>
<gene>
    <name evidence="8" type="ORF">AM592_09905</name>
</gene>
<feature type="transmembrane region" description="Helical" evidence="6">
    <location>
        <begin position="167"/>
        <end position="187"/>
    </location>
</feature>
<evidence type="ECO:0000256" key="4">
    <source>
        <dbReference type="ARBA" id="ARBA00022989"/>
    </source>
</evidence>
<feature type="domain" description="Major facilitator superfamily (MFS) profile" evidence="7">
    <location>
        <begin position="13"/>
        <end position="421"/>
    </location>
</feature>
<dbReference type="RefSeq" id="WP_053603657.1">
    <property type="nucleotide sequence ID" value="NZ_CP012600.1"/>
</dbReference>
<dbReference type="PATRIC" id="fig|1441095.3.peg.2179"/>
<evidence type="ECO:0000313" key="9">
    <source>
        <dbReference type="Proteomes" id="UP000067625"/>
    </source>
</evidence>